<keyword evidence="5" id="KW-1185">Reference proteome</keyword>
<organism evidence="4 5">
    <name type="scientific">Rhizorhabdus histidinilytica</name>
    <dbReference type="NCBI Taxonomy" id="439228"/>
    <lineage>
        <taxon>Bacteria</taxon>
        <taxon>Pseudomonadati</taxon>
        <taxon>Pseudomonadota</taxon>
        <taxon>Alphaproteobacteria</taxon>
        <taxon>Sphingomonadales</taxon>
        <taxon>Sphingomonadaceae</taxon>
        <taxon>Rhizorhabdus</taxon>
    </lineage>
</organism>
<proteinExistence type="inferred from homology"/>
<dbReference type="PIRSF" id="PIRSF000390">
    <property type="entry name" value="PLP_StrS"/>
    <property type="match status" value="1"/>
</dbReference>
<dbReference type="Gene3D" id="3.90.1150.10">
    <property type="entry name" value="Aspartate Aminotransferase, domain 1"/>
    <property type="match status" value="1"/>
</dbReference>
<dbReference type="AlphaFoldDB" id="A0A1T5DFA8"/>
<dbReference type="Proteomes" id="UP000189818">
    <property type="component" value="Unassembled WGS sequence"/>
</dbReference>
<feature type="active site" description="Proton acceptor" evidence="1">
    <location>
        <position position="224"/>
    </location>
</feature>
<dbReference type="Pfam" id="PF01041">
    <property type="entry name" value="DegT_DnrJ_EryC1"/>
    <property type="match status" value="1"/>
</dbReference>
<gene>
    <name evidence="4" type="ORF">SAMN06295920_105148</name>
</gene>
<evidence type="ECO:0000313" key="4">
    <source>
        <dbReference type="EMBL" id="SKB70394.1"/>
    </source>
</evidence>
<comment type="similarity">
    <text evidence="3">Belongs to the DegT/DnrJ/EryC1 family.</text>
</comment>
<dbReference type="PANTHER" id="PTHR30244">
    <property type="entry name" value="TRANSAMINASE"/>
    <property type="match status" value="1"/>
</dbReference>
<dbReference type="InterPro" id="IPR015424">
    <property type="entry name" value="PyrdxlP-dep_Trfase"/>
</dbReference>
<dbReference type="GO" id="GO:0008483">
    <property type="term" value="F:transaminase activity"/>
    <property type="evidence" value="ECO:0007669"/>
    <property type="project" value="UniProtKB-KW"/>
</dbReference>
<dbReference type="InterPro" id="IPR015421">
    <property type="entry name" value="PyrdxlP-dep_Trfase_major"/>
</dbReference>
<dbReference type="InterPro" id="IPR000653">
    <property type="entry name" value="DegT/StrS_aminotransferase"/>
</dbReference>
<evidence type="ECO:0000256" key="3">
    <source>
        <dbReference type="RuleBase" id="RU004508"/>
    </source>
</evidence>
<keyword evidence="4" id="KW-0032">Aminotransferase</keyword>
<evidence type="ECO:0000256" key="2">
    <source>
        <dbReference type="PIRSR" id="PIRSR000390-2"/>
    </source>
</evidence>
<dbReference type="RefSeq" id="WP_176152550.1">
    <property type="nucleotide sequence ID" value="NZ_FUYM01000005.1"/>
</dbReference>
<dbReference type="PANTHER" id="PTHR30244:SF30">
    <property type="entry name" value="BLR5990 PROTEIN"/>
    <property type="match status" value="1"/>
</dbReference>
<protein>
    <submittedName>
        <fullName evidence="4">Aminotransferase, LLPSF_NHT_00031 family</fullName>
    </submittedName>
</protein>
<dbReference type="GO" id="GO:0030170">
    <property type="term" value="F:pyridoxal phosphate binding"/>
    <property type="evidence" value="ECO:0007669"/>
    <property type="project" value="TreeGrafter"/>
</dbReference>
<dbReference type="EMBL" id="FUYM01000005">
    <property type="protein sequence ID" value="SKB70394.1"/>
    <property type="molecule type" value="Genomic_DNA"/>
</dbReference>
<evidence type="ECO:0000313" key="5">
    <source>
        <dbReference type="Proteomes" id="UP000189818"/>
    </source>
</evidence>
<accession>A0A1T5DFA8</accession>
<feature type="modified residue" description="N6-(pyridoxal phosphate)lysine" evidence="2">
    <location>
        <position position="224"/>
    </location>
</feature>
<dbReference type="InterPro" id="IPR015422">
    <property type="entry name" value="PyrdxlP-dep_Trfase_small"/>
</dbReference>
<dbReference type="Gene3D" id="3.40.640.10">
    <property type="entry name" value="Type I PLP-dependent aspartate aminotransferase-like (Major domain)"/>
    <property type="match status" value="1"/>
</dbReference>
<dbReference type="SUPFAM" id="SSF53383">
    <property type="entry name" value="PLP-dependent transferases"/>
    <property type="match status" value="1"/>
</dbReference>
<keyword evidence="2 3" id="KW-0663">Pyridoxal phosphate</keyword>
<keyword evidence="4" id="KW-0808">Transferase</keyword>
<dbReference type="GO" id="GO:0000271">
    <property type="term" value="P:polysaccharide biosynthetic process"/>
    <property type="evidence" value="ECO:0007669"/>
    <property type="project" value="TreeGrafter"/>
</dbReference>
<dbReference type="InterPro" id="IPR026385">
    <property type="entry name" value="LegC-like"/>
</dbReference>
<dbReference type="STRING" id="439228.SAMN06295920_105148"/>
<reference evidence="5" key="1">
    <citation type="submission" date="2017-02" db="EMBL/GenBank/DDBJ databases">
        <authorList>
            <person name="Varghese N."/>
            <person name="Submissions S."/>
        </authorList>
    </citation>
    <scope>NUCLEOTIDE SEQUENCE [LARGE SCALE GENOMIC DNA]</scope>
    <source>
        <strain evidence="5">UM2</strain>
    </source>
</reference>
<name>A0A1T5DFA8_9SPHN</name>
<evidence type="ECO:0000256" key="1">
    <source>
        <dbReference type="PIRSR" id="PIRSR000390-1"/>
    </source>
</evidence>
<dbReference type="NCBIfam" id="TIGR04181">
    <property type="entry name" value="NHT_00031"/>
    <property type="match status" value="1"/>
</dbReference>
<sequence length="397" mass="42069">MNPASSSVVPAALAALVDTIRDIYGAGPIPLHRPVFEGNERAYTVDCIDSNFVSSVGARVAEFEATVAAFAGAAHGIATVNGSAALHAALVVAGVERGDEVVTQALTFIATCNAISYAGARPVFVDVDPDTLGMSPAALRRWLEANTRREGGRTVNAATGARIAACMPMHTFGIPCRIAEIAALCDEFGLVLVEDTAESLGSFVGARHTGTFGTLAAFSFNGNKIVTTGGGGVIVTDDAELARRAKHLTTTAKRPHPYEFFHDEIGFNYRLPNLNAALGVAQMEALPAMLAIKAEVAARYRDFCAAHGLRFVAAPEGTTPNHWLNAIILDDRAARDAFLEASNAAGVMTRPIWQLMSELPMYADCQNDGLDNARWLVDRVVNLPSSVPDSEFGRLKA</sequence>